<keyword evidence="9" id="KW-1185">Reference proteome</keyword>
<evidence type="ECO:0000313" key="9">
    <source>
        <dbReference type="Proteomes" id="UP000630805"/>
    </source>
</evidence>
<feature type="domain" description="DUF4158" evidence="7">
    <location>
        <begin position="15"/>
        <end position="156"/>
    </location>
</feature>
<dbReference type="InterPro" id="IPR002513">
    <property type="entry name" value="Tn3_Tnp_DDE_dom"/>
</dbReference>
<dbReference type="InterPro" id="IPR047653">
    <property type="entry name" value="Tn3-like_transpos"/>
</dbReference>
<organism evidence="8 9">
    <name type="scientific">Ruegeria haliotis</name>
    <dbReference type="NCBI Taxonomy" id="2747601"/>
    <lineage>
        <taxon>Bacteria</taxon>
        <taxon>Pseudomonadati</taxon>
        <taxon>Pseudomonadota</taxon>
        <taxon>Alphaproteobacteria</taxon>
        <taxon>Rhodobacterales</taxon>
        <taxon>Roseobacteraceae</taxon>
        <taxon>Ruegeria</taxon>
    </lineage>
</organism>
<evidence type="ECO:0000256" key="5">
    <source>
        <dbReference type="SAM" id="MobiDB-lite"/>
    </source>
</evidence>
<dbReference type="Pfam" id="PF01526">
    <property type="entry name" value="DDE_Tnp_Tn3"/>
    <property type="match status" value="1"/>
</dbReference>
<dbReference type="Pfam" id="PF13700">
    <property type="entry name" value="DUF4158"/>
    <property type="match status" value="1"/>
</dbReference>
<gene>
    <name evidence="8" type="ORF">HW561_14165</name>
</gene>
<sequence length="966" mass="107155">MILEEARIGEAAFSSPLSDLEIDVFFTLSPDEVGVICDRRGDLNRLGLALHLCIVKMTGRAELSAKLVPHVVLTRIAGQLGLSVPDLASLRSLYQDRTTLFRHRKLAIDVAGFREAGAGARSGLLQYLRQEILSTTAPDVLASKIARWLHTRQYIVFSGRDIRGLVRREIDQRNKKLAASINGKGGSQSAHWIEVLTAEIEPALSRFDWFLAGPSRKSIPALEVQSAKIAYLRQIGADNLSLDLPDAEVTRLARRVSLRKASNLERITEPQRTIELACFIQHRLEVLTDGAIDLFNHLVNDIVRRARDRAIRSVARQVSPLQALIGGIDDLVQNEALSGEELRANLVALLKPFRSERRPITRAMATRQELAVASNELSRLLKAASELKFDLPENHPLAEAFAALETAADKELPTGQANVFGRPWEGFMVDEDRAVAHRSWVAATVLLIKRSLRNGSVSIPHSRDHRDLDKHLIPRKLWEADKGRFRRNLMPQKSSEAYVARIEAALEAGVDQVVLNLKDDTLRIVDGRISLPKLVKSEVDDDVETTRRQLLALLGPIQFSDVIIEVDSLTGMSRTLLGRPPASDREQIVLYAAILALGSDLTPADIERMVAGVSADSVGQMMRKLEASGRLREANDALATFTAKLDVAKSWGGGITASADMMRLDATRTLWSARADPRRKTPAMGTYAHLSDQWTLIHDQPLVLNQRQAGAALEGALRHDGGSLEKVAVDTHGVTHFSMGLGKLLGFDICPRLARLADRKLYVFKDTKVPEPLEPIVSRTLLRRAIALGWDGLLRLAASTQGGWCSAVWAVERHSSASIGMPVYNAGEALGKLQRSVFLCDYFGRPAFRQEIQRLLSQIESMHVLQRAIHNGPISPRRGRTREQMTAISGALTLLTNVVIAWNAHRYDQAIRRSDWDRSQDHMRHIAPIAHAHINLKGTITFDLERRRNPGKNGENKTQGAVNHMR</sequence>
<reference evidence="8 9" key="1">
    <citation type="submission" date="2020-06" db="EMBL/GenBank/DDBJ databases">
        <authorList>
            <person name="Cao W.R."/>
        </authorList>
    </citation>
    <scope>NUCLEOTIDE SEQUENCE [LARGE SCALE GENOMIC DNA]</scope>
    <source>
        <strain evidence="8 9">B1Z28</strain>
    </source>
</reference>
<evidence type="ECO:0000256" key="4">
    <source>
        <dbReference type="ARBA" id="ARBA00023172"/>
    </source>
</evidence>
<proteinExistence type="inferred from homology"/>
<name>A0ABX2PS25_9RHOB</name>
<keyword evidence="3" id="KW-0238">DNA-binding</keyword>
<evidence type="ECO:0000256" key="1">
    <source>
        <dbReference type="ARBA" id="ARBA00009402"/>
    </source>
</evidence>
<accession>A0ABX2PS25</accession>
<dbReference type="InterPro" id="IPR025296">
    <property type="entry name" value="DUF4158"/>
</dbReference>
<comment type="similarity">
    <text evidence="1">Belongs to the transposase 7 family.</text>
</comment>
<comment type="caution">
    <text evidence="8">The sequence shown here is derived from an EMBL/GenBank/DDBJ whole genome shotgun (WGS) entry which is preliminary data.</text>
</comment>
<evidence type="ECO:0000259" key="6">
    <source>
        <dbReference type="Pfam" id="PF01526"/>
    </source>
</evidence>
<evidence type="ECO:0000256" key="3">
    <source>
        <dbReference type="ARBA" id="ARBA00023125"/>
    </source>
</evidence>
<evidence type="ECO:0000259" key="7">
    <source>
        <dbReference type="Pfam" id="PF13700"/>
    </source>
</evidence>
<feature type="region of interest" description="Disordered" evidence="5">
    <location>
        <begin position="945"/>
        <end position="966"/>
    </location>
</feature>
<evidence type="ECO:0000256" key="2">
    <source>
        <dbReference type="ARBA" id="ARBA00022578"/>
    </source>
</evidence>
<keyword evidence="4" id="KW-0233">DNA recombination</keyword>
<protein>
    <submittedName>
        <fullName evidence="8">Tn3 family transposase</fullName>
    </submittedName>
</protein>
<dbReference type="Proteomes" id="UP000630805">
    <property type="component" value="Unassembled WGS sequence"/>
</dbReference>
<dbReference type="NCBIfam" id="NF033527">
    <property type="entry name" value="transpos_Tn3"/>
    <property type="match status" value="1"/>
</dbReference>
<dbReference type="EMBL" id="JABXWT010000008">
    <property type="protein sequence ID" value="NVO56936.1"/>
    <property type="molecule type" value="Genomic_DNA"/>
</dbReference>
<feature type="compositionally biased region" description="Polar residues" evidence="5">
    <location>
        <begin position="956"/>
        <end position="966"/>
    </location>
</feature>
<evidence type="ECO:0000313" key="8">
    <source>
        <dbReference type="EMBL" id="NVO56936.1"/>
    </source>
</evidence>
<feature type="domain" description="Tn3 transposase DDE" evidence="6">
    <location>
        <begin position="561"/>
        <end position="939"/>
    </location>
</feature>
<dbReference type="RefSeq" id="WP_176865861.1">
    <property type="nucleotide sequence ID" value="NZ_JABXWT010000008.1"/>
</dbReference>
<keyword evidence="2" id="KW-0815">Transposition</keyword>